<evidence type="ECO:0000256" key="2">
    <source>
        <dbReference type="ARBA" id="ARBA00022490"/>
    </source>
</evidence>
<dbReference type="GO" id="GO:0002376">
    <property type="term" value="P:immune system process"/>
    <property type="evidence" value="ECO:0007669"/>
    <property type="project" value="UniProtKB-KW"/>
</dbReference>
<dbReference type="EMBL" id="LLXL01000157">
    <property type="protein sequence ID" value="PKK76915.1"/>
    <property type="molecule type" value="Genomic_DNA"/>
</dbReference>
<keyword evidence="2" id="KW-0963">Cytoplasm</keyword>
<evidence type="ECO:0000256" key="6">
    <source>
        <dbReference type="ARBA" id="ARBA00022859"/>
    </source>
</evidence>
<dbReference type="VEuPathDB" id="FungiDB:RhiirFUN_012230"/>
<evidence type="ECO:0000256" key="5">
    <source>
        <dbReference type="ARBA" id="ARBA00022833"/>
    </source>
</evidence>
<reference evidence="8 9" key="1">
    <citation type="submission" date="2016-04" db="EMBL/GenBank/DDBJ databases">
        <title>Genome analyses suggest a sexual origin of heterokaryosis in a supposedly ancient asexual fungus.</title>
        <authorList>
            <person name="Ropars J."/>
            <person name="Sedzielewska K."/>
            <person name="Noel J."/>
            <person name="Charron P."/>
            <person name="Farinelli L."/>
            <person name="Marton T."/>
            <person name="Kruger M."/>
            <person name="Pelin A."/>
            <person name="Brachmann A."/>
            <person name="Corradi N."/>
        </authorList>
    </citation>
    <scope>NUCLEOTIDE SEQUENCE [LARGE SCALE GENOMIC DNA]</scope>
    <source>
        <strain evidence="8 9">C2</strain>
    </source>
</reference>
<evidence type="ECO:0000259" key="7">
    <source>
        <dbReference type="PROSITE" id="PS51981"/>
    </source>
</evidence>
<dbReference type="PANTHER" id="PTHR22605:SF1">
    <property type="entry name" value="RZ-TYPE DOMAIN-CONTAINING PROTEIN"/>
    <property type="match status" value="1"/>
</dbReference>
<dbReference type="PROSITE" id="PS51981">
    <property type="entry name" value="ZF_RZ"/>
    <property type="match status" value="1"/>
</dbReference>
<dbReference type="VEuPathDB" id="FungiDB:FUN_015039"/>
<organism evidence="8 9">
    <name type="scientific">Rhizophagus irregularis</name>
    <dbReference type="NCBI Taxonomy" id="588596"/>
    <lineage>
        <taxon>Eukaryota</taxon>
        <taxon>Fungi</taxon>
        <taxon>Fungi incertae sedis</taxon>
        <taxon>Mucoromycota</taxon>
        <taxon>Glomeromycotina</taxon>
        <taxon>Glomeromycetes</taxon>
        <taxon>Glomerales</taxon>
        <taxon>Glomeraceae</taxon>
        <taxon>Rhizophagus</taxon>
    </lineage>
</organism>
<dbReference type="VEuPathDB" id="FungiDB:RhiirA1_463974"/>
<keyword evidence="3" id="KW-0479">Metal-binding</keyword>
<accession>A0A2N1NSQ4</accession>
<name>A0A2N1NSQ4_9GLOM</name>
<sequence length="4414" mass="512646">MENKTFTFHIHLPEGIENIGQPIVLGDIKELGFWENPVVKLFQPFPKNPTYWHSEPIIISVSNIPEKNYIQYRFAIHIPKPPFHEKNVFEGNSDEDNRILDIEKENQFAIWKNNFNLSQKLSLDQIQDYAFVDYIFNSIEIHNFKDKVMEYQHLLDFHNDVTVCASNFEYIVNNIDDKLKEKRLFLCLLLGYHILRQDLNYELPTSFSSELLLDALDNYKQEIFPSDVKVLFYTAITNLIQHNAFQYQFHWLKIFTLMATIDPKYNFIYHLNTLKYPNDDLLEKFIKEVEIISPHIKNIDFNIYVKIAKWLIQLCHNNDSLFKLWNDILAHNNEIDKNIFKCFIDQVQKNISNGDSVALENDFNRIPKNCHDDVTEVFRNHILFLLENPIRKWENRDIFAIRKLLQNDGLNWSDDDAIISLEYISQSRSLELLNIFPEILDNFFRNNFSDTKKKRLPSICTNWFTLLMFKLSANEKNISNEVNFISLIFQLLERMHPLLSHRKNIWQNLTTIVVKKVKSRPESQIIDAIKLIGQIKEQEIKELFSDIIKEVIFIKTIQQINDRLIGKIFTICGCKGSKILKVPNIMIEDILCYILDELQRKSNVSDASEQYINIIKSSKFLILILNSTGSVERLNANSYLQHIQMSIVELNSLLIEETINLQLLQQLLKYSDEQLFQYFDEIIGKKSLGHLIISRDEIAKLRKLYHDYELKLDQLLKFYNNHCSESKVMGVNNFIQDIKKRMQNLDKVILNKSILSDHWKLHEKTLDSAKRCYKFGQSQIFNNIFEVYLREDDAAINVEYIAQILTPAVFKKYDALCKEWEKFKCSDASLKNITNVDVEIELIEYSSSSKNQKFAQALKNLSKRPQWIERFEHLKKVVKIFKVPHNEDNWLSKSIRILKDDSVTLRVLNNFFDYLDKNHSVSQGCWGLIKELSIAKDLMVFLQIIGKFDTRKLLNYVNSVDKHLDIQEDTISSLIQVEQFLFPLMNKDKVENIDELLKELQDVIIKNSSLGGKVALCNNYSMTLRMTYNTILKRGEITKENIKNIVLNGIYIFVRDERKDKCIVSLKYSSNVMYNLNEILDLRVRALSIAKKDTDSTSIDDILNDYDTVMDDFIFQVDVAQEIIVAVSVLIQLGHFHFGNKNFEKKLQGTNNMEDYLKFLNNELEKWKDIVDRARERCYYLTFFSVRHILTLYDYFTSEKLDKKNEEECKTLIRFVNSKDQLPSRNEVVLCGSKDDPETLNKIGDELKRIFEDSPKQMRKFNVTGQRVMSDIVTKSKLFVAACTDSSRIPNVIMSLYANHGYYPEPWQLLICTSLTTMEELMIFIKRSFFASNNGYNNYLFCIANLELLDFELQYNLVNQIRAMQKLHDQEIDYLLALICYKKTGMHHYILDQFSRDVHETNGLSTETMREVYRKLCQSVIRVSSDLSGQGKTEWIKEASFAKKKILRSFLISDGMGFDKLVTRFKECKLQQTESMHINIVSTDHPEDVNMFLFELLTLGMVSTNDIAYLPSLETPTYVFIEIASTVEQRLLNSLPMAGYILFNHLTWNIKNLSVSQEINSPIQIVCHYLSLLDCNKIDIKEVHFRTNEATKKPLSVERCQSLIDKYIFNNNIKVVSSFRFFEIFINVLTDQLVRLSSNQHFTLNNLGNLKLIVEEANIALILRILIGISKDFAARSIKTRATELESIAADGRNFVQWDNFNNFILFFNSQDQDTITLLYSDRTKAYDNAKLLLKSDHSNWKLDDYVTMSENEILMKLERMVRRSTQKLSLPEYVLSSDNLIKMALILLRVRSNVPVVICGEAGCGKTSLIAYLAIMIEVQFQTLNLHAGIDEKTFMLFINDAMKKAGKGEIWLLFNGINTCNQIELLADLISRRMLNGKYIHPNIRLFSTCNPYRLRTGAQSKAIDLTTKVKKYEEKSNLVYQVKPLPDQILDYVFDYGILNSKDELKYIQIMVEKELKKLSHPVFVELLSASQRFIRKVEEPYSVSLRDVKRAITLVEFFYNSLEKRQAYKRGHTHPPSENPTITTRSYVLALSFCYYFRLYEQDLRKQYHHDMGQILQTHNFDLGEDVFAEIIREEQEYYINRMEIPSNVAINEALSENILVMIVCILTRIPLFLIGTPGSSKSLAINLISSNLNGFNSRDEYFRTLPQIYLITHQGSLSSTADDIIKVFGKAKKYQETDSKEFPIISVVLLNEVGLDGMSPSNPLSVLHSLLEPNYPDTELTVAVIGISNWRPDNSKISRAILVQRPQLNLNDLVSTTVHLLNTELGDQSDTLELLSKAYLDYEKCGQISPNFHGLHDYYALVKQLSLDEMTPENIQTALARNFGGIENNVKLYEKHFGNVLKMYNNHEPWVYKPIPIEKLINLDLEDPDARHLMVIGRNDTIVNLLTRQLKLKNLDPVVILGSQFSSDRDDYLYNVLSKILICIEEGRLLILANLETIYERLYDLWNRNYIVIGSKENAKYFIRVELGAYTNLIYVSPNFKCILVMDEKNLSSVEPSFLSRFEKQKMSINDMLNDRQKSLVEGLKDWTKRMTTYVGANPVTKLLNKFTQKDLFIGFDKDETLQSLVIDTTKNNPEAENNEILENCKECLVAIASSDGIIRAEQSVLERDEADRWKHVYYYKQNHDSLYDYLYTLFNQERLLTDSESHLVIVNTFSSINTDVKCCLQGLVKCQVDTLSAFKTEVQFSNWVKHFWLKSTDNMLILQCDVTTVNAGCIKLAKFIIEQFRNEYIAKEDHTKQEKHACIILHIHRNQSLTLSFNFMCGWKQITIETLSRNARNDTNLLNKSLYDIITCTYPFEEILQEELLWCLSCMKYPSNDISANHVKILSEKILKCSKFIKCLKERTLEWIEEKSRNDRAYKVVLNDRSYTSFSLACQVHIRTLVRKPIAQILCTLERMSATKTIFYIENDDELFKFWRQIFMNKKIVKIEDLSDPNPNEYIMASESLYDLKFPFSLYFMKQIDTFKRYYEEEIALLQQDEDRVDSAINELYDWVIEDHLKNFKNNIFSSIPQLRDSPLERFPELYFNDFVTTIAANDGGSKNTKMLTTILKLLIGADKVYQPIFLHTYWWKNANEVLAQLQLALMAPTAIQNIEIRGTGIIGSSFEKYLVKEITKMMFQRIFGGADNVHFIDRWQHDVIKVLSLGSKITRAKNLPVFQFLRIVNDLVASKSIPLDGIREIVQLGLSSDKQEILSENFVNTVLDKLGKLEQSEKNLISRRSFIMRCLGLISIESDVRLSLYKRLFSNEPFSLMGVIIERIFLKEDVEQEDVFFTLITNPAEALRRSARLNIINKCLNDLDTNMATLCCDVIEQAFFMNDELKNLEPFFGHALEAMYVQGGPALQKITSIAFLKEFVRRFWDSFIQEDKNRPIAYTQMEEDDFDSGEVIDQINTYMNIAHPLVYSLKMYFLRDLRQRDFSIDDVGKFCEAQKNILPWLRTLNWEEIKGNRLTFNPYCNLPEYNELEKGFMIFYSIGNKAPFQEVIQNIKKKTTLTAKLSLFGLFYVRLHAIRASREWRHPEKQSAEFVTKELAGMNNFPVLFKTITTKILSNRQPLLQINDSRINNTDLILKSVIAHIIAFHTSVEPNSSQLAMYLHRIQDCQNLFVLTCTSNSESVVLNAIAAAEGVTRYACKCGMKYVIANCGTAVTTGTCPNCKSIIGGTSHKPAAGNTRIDTEPIAQVPPNDQAGYIGEPVNQTLTHSVRSLPPTSYRILHLMVHALIGASAPQPALAFLRKNNQTATNAERYCTDHIRNDWVILKNLLNCSDENLALMFHSLIFSMTEKPPLPNQQIKSSADRENWETEFHRNYIAPQIRNIIETATNFRMKLNAALAKNQKNNVIEGEINQTLVMDKQYRLENLPALWRTIGLVNFESFRAYYMSDLAKNRTNYPFLSIFFKYVGQLELLKHLLPIVKFVQVLNSKLGYQLTRQKAREMSFRQFIENQSDGCENRETFNDLHSAFDDFCEGWNRVLPFVKRYQCYELPREKPNMAYKLPVVFGLMEQKDAGIFLCAILDFLVGLQNKFLEEVLSIPPGTCRSLEFLDEPTFNTKQTVSSTSKIQSAKPNTPSGYYLQSMRIDHARSANIINFDWDDEILAYSQRNLAVAKGQDIIYDLTKIEAELANILVFEKVHIETQPESQLYLEPFPYHMELFQGCMRILSDIKNLITQEPIPADKMNLLSVSGISSSFMFPQESTLDNASEILSSLEFLLCFVKRTAVRDKDISIKDYISKWVKLSSLSTHEGFARFLNIDLRLKHLVALYEFVEEQVANVNIKYIHDKYKAPLSTEMKNAIIKSVDFEQQTTTKEIIPAEAFALALKRFMLRFLTLENQKEMESLYVYLSDSSLSFWPSTVPEKLIDELFPENLLVANTYDVYDFTMRRLEQTFSLTTNQRTRLTTNSVNRDTRRFRFDYM</sequence>
<feature type="domain" description="RZ-type" evidence="7">
    <location>
        <begin position="3612"/>
        <end position="3692"/>
    </location>
</feature>
<dbReference type="SUPFAM" id="SSF52540">
    <property type="entry name" value="P-loop containing nucleoside triphosphate hydrolases"/>
    <property type="match status" value="1"/>
</dbReference>
<dbReference type="Pfam" id="PF20173">
    <property type="entry name" value="ZnF_RZ-type"/>
    <property type="match status" value="1"/>
</dbReference>
<dbReference type="Gene3D" id="3.40.50.300">
    <property type="entry name" value="P-loop containing nucleotide triphosphate hydrolases"/>
    <property type="match status" value="1"/>
</dbReference>
<evidence type="ECO:0000313" key="8">
    <source>
        <dbReference type="EMBL" id="PKK76915.1"/>
    </source>
</evidence>
<comment type="subcellular location">
    <subcellularLocation>
        <location evidence="1">Cytoplasm</location>
    </subcellularLocation>
</comment>
<reference evidence="8 9" key="2">
    <citation type="submission" date="2017-10" db="EMBL/GenBank/DDBJ databases">
        <title>Extensive intraspecific genome diversity in a model arbuscular mycorrhizal fungus.</title>
        <authorList>
            <person name="Chen E.C.H."/>
            <person name="Morin E."/>
            <person name="Baudet D."/>
            <person name="Noel J."/>
            <person name="Ndikumana S."/>
            <person name="Charron P."/>
            <person name="St-Onge C."/>
            <person name="Giorgi J."/>
            <person name="Grigoriev I.V."/>
            <person name="Roux C."/>
            <person name="Martin F.M."/>
            <person name="Corradi N."/>
        </authorList>
    </citation>
    <scope>NUCLEOTIDE SEQUENCE [LARGE SCALE GENOMIC DNA]</scope>
    <source>
        <strain evidence="8 9">C2</strain>
    </source>
</reference>
<proteinExistence type="predicted"/>
<dbReference type="Proteomes" id="UP000233469">
    <property type="component" value="Unassembled WGS sequence"/>
</dbReference>
<dbReference type="GO" id="GO:0004842">
    <property type="term" value="F:ubiquitin-protein transferase activity"/>
    <property type="evidence" value="ECO:0007669"/>
    <property type="project" value="InterPro"/>
</dbReference>
<keyword evidence="6" id="KW-0391">Immunity</keyword>
<comment type="caution">
    <text evidence="8">The sequence shown here is derived from an EMBL/GenBank/DDBJ whole genome shotgun (WGS) entry which is preliminary data.</text>
</comment>
<dbReference type="InterPro" id="IPR031248">
    <property type="entry name" value="RNF213"/>
</dbReference>
<keyword evidence="5" id="KW-0862">Zinc</keyword>
<dbReference type="GO" id="GO:0005737">
    <property type="term" value="C:cytoplasm"/>
    <property type="evidence" value="ECO:0007669"/>
    <property type="project" value="UniProtKB-SubCell"/>
</dbReference>
<keyword evidence="4" id="KW-0863">Zinc-finger</keyword>
<dbReference type="PANTHER" id="PTHR22605">
    <property type="entry name" value="RZ-TYPE DOMAIN-CONTAINING PROTEIN"/>
    <property type="match status" value="1"/>
</dbReference>
<protein>
    <recommendedName>
        <fullName evidence="7">RZ-type domain-containing protein</fullName>
    </recommendedName>
</protein>
<dbReference type="InterPro" id="IPR046439">
    <property type="entry name" value="ZF_RZ_dom"/>
</dbReference>
<evidence type="ECO:0000256" key="1">
    <source>
        <dbReference type="ARBA" id="ARBA00004496"/>
    </source>
</evidence>
<dbReference type="GO" id="GO:0016887">
    <property type="term" value="F:ATP hydrolysis activity"/>
    <property type="evidence" value="ECO:0007669"/>
    <property type="project" value="InterPro"/>
</dbReference>
<dbReference type="InterPro" id="IPR027417">
    <property type="entry name" value="P-loop_NTPase"/>
</dbReference>
<gene>
    <name evidence="8" type="ORF">RhiirC2_812234</name>
</gene>
<evidence type="ECO:0000313" key="9">
    <source>
        <dbReference type="Proteomes" id="UP000233469"/>
    </source>
</evidence>
<dbReference type="GO" id="GO:0008270">
    <property type="term" value="F:zinc ion binding"/>
    <property type="evidence" value="ECO:0007669"/>
    <property type="project" value="UniProtKB-KW"/>
</dbReference>
<evidence type="ECO:0000256" key="3">
    <source>
        <dbReference type="ARBA" id="ARBA00022723"/>
    </source>
</evidence>
<evidence type="ECO:0000256" key="4">
    <source>
        <dbReference type="ARBA" id="ARBA00022771"/>
    </source>
</evidence>